<dbReference type="CDD" id="cd07377">
    <property type="entry name" value="WHTH_GntR"/>
    <property type="match status" value="1"/>
</dbReference>
<sequence>MMASFRDIKEDILARISAREWAPGDLIPNEVDLATRYGSARSTVNRALRELAEAGLLERRRRAGTRVARRNWRGAFFEIPLVRAEVERAGGRYGYHLLERRAEGAGPEAAARLELPAGAPVLFLRCLHFADGLPHQLETRWINLSEVPAAGAMPFEREGPNEWLVREVPWSSSEHVFLAAMPDAGERGLLGMEAGEPLFVLERRTWSAQATITWARLAHPGARFRMVSRTDPTG</sequence>
<dbReference type="InterPro" id="IPR050679">
    <property type="entry name" value="Bact_HTH_transcr_reg"/>
</dbReference>
<dbReference type="InterPro" id="IPR000524">
    <property type="entry name" value="Tscrpt_reg_HTH_GntR"/>
</dbReference>
<name>A0A5B8FYK5_9RHOB</name>
<dbReference type="GO" id="GO:0003700">
    <property type="term" value="F:DNA-binding transcription factor activity"/>
    <property type="evidence" value="ECO:0007669"/>
    <property type="project" value="InterPro"/>
</dbReference>
<evidence type="ECO:0000256" key="3">
    <source>
        <dbReference type="ARBA" id="ARBA00023163"/>
    </source>
</evidence>
<dbReference type="PANTHER" id="PTHR44846:SF16">
    <property type="entry name" value="TRANSCRIPTIONAL REGULATOR PHNF-RELATED"/>
    <property type="match status" value="1"/>
</dbReference>
<gene>
    <name evidence="5" type="ORF">FDP22_05335</name>
</gene>
<keyword evidence="2" id="KW-0238">DNA-binding</keyword>
<dbReference type="PROSITE" id="PS50949">
    <property type="entry name" value="HTH_GNTR"/>
    <property type="match status" value="1"/>
</dbReference>
<feature type="domain" description="HTH gntR-type" evidence="4">
    <location>
        <begin position="2"/>
        <end position="70"/>
    </location>
</feature>
<dbReference type="InterPro" id="IPR011663">
    <property type="entry name" value="UTRA"/>
</dbReference>
<dbReference type="OrthoDB" id="9808698at2"/>
<dbReference type="Gene3D" id="3.40.1410.10">
    <property type="entry name" value="Chorismate lyase-like"/>
    <property type="match status" value="1"/>
</dbReference>
<protein>
    <submittedName>
        <fullName evidence="5">UTRA domain-containing protein</fullName>
    </submittedName>
</protein>
<dbReference type="AlphaFoldDB" id="A0A5B8FYK5"/>
<dbReference type="Pfam" id="PF07702">
    <property type="entry name" value="UTRA"/>
    <property type="match status" value="1"/>
</dbReference>
<proteinExistence type="predicted"/>
<reference evidence="5 6" key="1">
    <citation type="submission" date="2019-06" db="EMBL/GenBank/DDBJ databases">
        <title>Genome sequence of Rhodobacteraceae bacterium D4M1.</title>
        <authorList>
            <person name="Cao J."/>
        </authorList>
    </citation>
    <scope>NUCLEOTIDE SEQUENCE [LARGE SCALE GENOMIC DNA]</scope>
    <source>
        <strain evidence="5 6">D4M1</strain>
    </source>
</reference>
<evidence type="ECO:0000256" key="2">
    <source>
        <dbReference type="ARBA" id="ARBA00023125"/>
    </source>
</evidence>
<dbReference type="GO" id="GO:0003677">
    <property type="term" value="F:DNA binding"/>
    <property type="evidence" value="ECO:0007669"/>
    <property type="project" value="UniProtKB-KW"/>
</dbReference>
<dbReference type="PRINTS" id="PR00035">
    <property type="entry name" value="HTHGNTR"/>
</dbReference>
<dbReference type="SUPFAM" id="SSF46785">
    <property type="entry name" value="Winged helix' DNA-binding domain"/>
    <property type="match status" value="1"/>
</dbReference>
<dbReference type="Proteomes" id="UP000305888">
    <property type="component" value="Chromosome"/>
</dbReference>
<dbReference type="Gene3D" id="1.10.10.10">
    <property type="entry name" value="Winged helix-like DNA-binding domain superfamily/Winged helix DNA-binding domain"/>
    <property type="match status" value="1"/>
</dbReference>
<accession>A0A5B8FYK5</accession>
<dbReference type="PANTHER" id="PTHR44846">
    <property type="entry name" value="MANNOSYL-D-GLYCERATE TRANSPORT/METABOLISM SYSTEM REPRESSOR MNGR-RELATED"/>
    <property type="match status" value="1"/>
</dbReference>
<keyword evidence="1" id="KW-0805">Transcription regulation</keyword>
<evidence type="ECO:0000313" key="5">
    <source>
        <dbReference type="EMBL" id="QDL91253.1"/>
    </source>
</evidence>
<dbReference type="SUPFAM" id="SSF64288">
    <property type="entry name" value="Chorismate lyase-like"/>
    <property type="match status" value="1"/>
</dbReference>
<evidence type="ECO:0000259" key="4">
    <source>
        <dbReference type="PROSITE" id="PS50949"/>
    </source>
</evidence>
<keyword evidence="6" id="KW-1185">Reference proteome</keyword>
<evidence type="ECO:0000313" key="6">
    <source>
        <dbReference type="Proteomes" id="UP000305888"/>
    </source>
</evidence>
<dbReference type="SMART" id="SM00345">
    <property type="entry name" value="HTH_GNTR"/>
    <property type="match status" value="1"/>
</dbReference>
<dbReference type="InterPro" id="IPR028978">
    <property type="entry name" value="Chorismate_lyase_/UTRA_dom_sf"/>
</dbReference>
<dbReference type="EMBL" id="CP040818">
    <property type="protein sequence ID" value="QDL91253.1"/>
    <property type="molecule type" value="Genomic_DNA"/>
</dbReference>
<dbReference type="SMART" id="SM00866">
    <property type="entry name" value="UTRA"/>
    <property type="match status" value="1"/>
</dbReference>
<dbReference type="Pfam" id="PF00392">
    <property type="entry name" value="GntR"/>
    <property type="match status" value="1"/>
</dbReference>
<dbReference type="KEGG" id="ppru:FDP22_05335"/>
<keyword evidence="3" id="KW-0804">Transcription</keyword>
<dbReference type="InterPro" id="IPR036388">
    <property type="entry name" value="WH-like_DNA-bd_sf"/>
</dbReference>
<evidence type="ECO:0000256" key="1">
    <source>
        <dbReference type="ARBA" id="ARBA00023015"/>
    </source>
</evidence>
<organism evidence="5 6">
    <name type="scientific">Paroceanicella profunda</name>
    <dbReference type="NCBI Taxonomy" id="2579971"/>
    <lineage>
        <taxon>Bacteria</taxon>
        <taxon>Pseudomonadati</taxon>
        <taxon>Pseudomonadota</taxon>
        <taxon>Alphaproteobacteria</taxon>
        <taxon>Rhodobacterales</taxon>
        <taxon>Paracoccaceae</taxon>
        <taxon>Paroceanicella</taxon>
    </lineage>
</organism>
<dbReference type="InterPro" id="IPR036390">
    <property type="entry name" value="WH_DNA-bd_sf"/>
</dbReference>